<proteinExistence type="predicted"/>
<reference evidence="2 3" key="1">
    <citation type="submission" date="2016-01" db="EMBL/GenBank/DDBJ databases">
        <title>Biosynthesis of antibiotic leucinostatins and their inhibition on Phytophthora in bio-control Purpureocillium lilacinum.</title>
        <authorList>
            <person name="Wang G."/>
            <person name="Liu Z."/>
            <person name="Lin R."/>
            <person name="Li E."/>
            <person name="Mao Z."/>
            <person name="Ling J."/>
            <person name="Yin W."/>
            <person name="Xie B."/>
        </authorList>
    </citation>
    <scope>NUCLEOTIDE SEQUENCE [LARGE SCALE GENOMIC DNA]</scope>
    <source>
        <strain evidence="2">PLBJ-1</strain>
    </source>
</reference>
<name>A0A179F6P7_PURLI</name>
<feature type="region of interest" description="Disordered" evidence="1">
    <location>
        <begin position="73"/>
        <end position="113"/>
    </location>
</feature>
<comment type="caution">
    <text evidence="2">The sequence shown here is derived from an EMBL/GenBank/DDBJ whole genome shotgun (WGS) entry which is preliminary data.</text>
</comment>
<evidence type="ECO:0000256" key="1">
    <source>
        <dbReference type="SAM" id="MobiDB-lite"/>
    </source>
</evidence>
<organism evidence="2 3">
    <name type="scientific">Purpureocillium lilacinum</name>
    <name type="common">Paecilomyces lilacinus</name>
    <dbReference type="NCBI Taxonomy" id="33203"/>
    <lineage>
        <taxon>Eukaryota</taxon>
        <taxon>Fungi</taxon>
        <taxon>Dikarya</taxon>
        <taxon>Ascomycota</taxon>
        <taxon>Pezizomycotina</taxon>
        <taxon>Sordariomycetes</taxon>
        <taxon>Hypocreomycetidae</taxon>
        <taxon>Hypocreales</taxon>
        <taxon>Ophiocordycipitaceae</taxon>
        <taxon>Purpureocillium</taxon>
    </lineage>
</organism>
<evidence type="ECO:0000313" key="3">
    <source>
        <dbReference type="Proteomes" id="UP000078240"/>
    </source>
</evidence>
<dbReference type="EMBL" id="LSBH01000030">
    <property type="protein sequence ID" value="OAQ60823.1"/>
    <property type="molecule type" value="Genomic_DNA"/>
</dbReference>
<protein>
    <submittedName>
        <fullName evidence="2">Uncharacterized protein</fullName>
    </submittedName>
</protein>
<dbReference type="AlphaFoldDB" id="A0A179F6P7"/>
<gene>
    <name evidence="2" type="ORF">VFPBJ_11533</name>
</gene>
<dbReference type="Proteomes" id="UP000078240">
    <property type="component" value="Unassembled WGS sequence"/>
</dbReference>
<feature type="region of interest" description="Disordered" evidence="1">
    <location>
        <begin position="36"/>
        <end position="58"/>
    </location>
</feature>
<evidence type="ECO:0000313" key="2">
    <source>
        <dbReference type="EMBL" id="OAQ60823.1"/>
    </source>
</evidence>
<accession>A0A179F6P7</accession>
<sequence length="162" mass="17479">MGQKTYLFRPLGFSINSRCDGPCYQDAAPQIDLKTTVNMRGPSPSAGSRRCPPLRPLSDDRLYIARDHEGKARSTLGFASQSSLAPRLTPLPQSAPQEPGGRNGPGVAGGENLPMETEANEQLAFKGKNRPPLAAGIVRRLVLKRTCDKAGPRLRAIDDELS</sequence>